<dbReference type="InterPro" id="IPR009078">
    <property type="entry name" value="Ferritin-like_SF"/>
</dbReference>
<dbReference type="SUPFAM" id="SSF47240">
    <property type="entry name" value="Ferritin-like"/>
    <property type="match status" value="1"/>
</dbReference>
<dbReference type="RefSeq" id="WP_045539425.1">
    <property type="nucleotide sequence ID" value="NZ_BAAARB010000019.1"/>
</dbReference>
<dbReference type="EMBL" id="BAAARB010000019">
    <property type="protein sequence ID" value="GAA2388330.1"/>
    <property type="molecule type" value="Genomic_DNA"/>
</dbReference>
<dbReference type="Proteomes" id="UP001501170">
    <property type="component" value="Unassembled WGS sequence"/>
</dbReference>
<evidence type="ECO:0000313" key="1">
    <source>
        <dbReference type="EMBL" id="GAA2388330.1"/>
    </source>
</evidence>
<comment type="caution">
    <text evidence="1">The sequence shown here is derived from an EMBL/GenBank/DDBJ whole genome shotgun (WGS) entry which is preliminary data.</text>
</comment>
<name>A0ABP5UV17_9ACTN</name>
<accession>A0ABP5UV17</accession>
<organism evidence="1 2">
    <name type="scientific">Gordonia cholesterolivorans</name>
    <dbReference type="NCBI Taxonomy" id="559625"/>
    <lineage>
        <taxon>Bacteria</taxon>
        <taxon>Bacillati</taxon>
        <taxon>Actinomycetota</taxon>
        <taxon>Actinomycetes</taxon>
        <taxon>Mycobacteriales</taxon>
        <taxon>Gordoniaceae</taxon>
        <taxon>Gordonia</taxon>
    </lineage>
</organism>
<gene>
    <name evidence="1" type="ORF">GCM10009855_30590</name>
</gene>
<evidence type="ECO:0008006" key="3">
    <source>
        <dbReference type="Google" id="ProtNLM"/>
    </source>
</evidence>
<proteinExistence type="predicted"/>
<reference evidence="2" key="1">
    <citation type="journal article" date="2019" name="Int. J. Syst. Evol. Microbiol.">
        <title>The Global Catalogue of Microorganisms (GCM) 10K type strain sequencing project: providing services to taxonomists for standard genome sequencing and annotation.</title>
        <authorList>
            <consortium name="The Broad Institute Genomics Platform"/>
            <consortium name="The Broad Institute Genome Sequencing Center for Infectious Disease"/>
            <person name="Wu L."/>
            <person name="Ma J."/>
        </authorList>
    </citation>
    <scope>NUCLEOTIDE SEQUENCE [LARGE SCALE GENOMIC DNA]</scope>
    <source>
        <strain evidence="2">JCM 16227</strain>
    </source>
</reference>
<protein>
    <recommendedName>
        <fullName evidence="3">Reductase</fullName>
    </recommendedName>
</protein>
<evidence type="ECO:0000313" key="2">
    <source>
        <dbReference type="Proteomes" id="UP001501170"/>
    </source>
</evidence>
<sequence>MAMDFDSMLQKIKDRQWALADIDWDAPGAELIEPELHAKLKPFISDLMWIENVGARGFAAMAKKAPDATLKSIYEHFHAEEQKHANAELALMRRWGMLDDDEIPSPNVNVQLVINWLDRYSDGLSLSFLGTVIPMLEVALDGALIKFITDEVKDPVAQEVFKRINSDESRHLAVDFEVMDMLGHASLRRRTIDFVGGWAQPSLLIGLLTYLPLLNKMRDNIVAMGVDEQRLYSAMKRYRSVGRRSEYTRRLPMFRFVATHGALVTNRDNVAYHAVADSLVTVTNWIPVSLVRRTPTWSRELTYEPTA</sequence>
<keyword evidence="2" id="KW-1185">Reference proteome</keyword>